<dbReference type="Proteomes" id="UP001148838">
    <property type="component" value="Unassembled WGS sequence"/>
</dbReference>
<dbReference type="SUPFAM" id="SSF53098">
    <property type="entry name" value="Ribonuclease H-like"/>
    <property type="match status" value="1"/>
</dbReference>
<name>A0ABQ8T7T5_PERAM</name>
<proteinExistence type="predicted"/>
<evidence type="ECO:0000256" key="1">
    <source>
        <dbReference type="SAM" id="MobiDB-lite"/>
    </source>
</evidence>
<gene>
    <name evidence="2" type="ORF">ANN_12012</name>
</gene>
<evidence type="ECO:0000313" key="3">
    <source>
        <dbReference type="Proteomes" id="UP001148838"/>
    </source>
</evidence>
<dbReference type="InterPro" id="IPR012337">
    <property type="entry name" value="RNaseH-like_sf"/>
</dbReference>
<feature type="region of interest" description="Disordered" evidence="1">
    <location>
        <begin position="117"/>
        <end position="138"/>
    </location>
</feature>
<dbReference type="Gene3D" id="3.30.420.10">
    <property type="entry name" value="Ribonuclease H-like superfamily/Ribonuclease H"/>
    <property type="match status" value="1"/>
</dbReference>
<protein>
    <recommendedName>
        <fullName evidence="4">RNase H type-1 domain-containing protein</fullName>
    </recommendedName>
</protein>
<dbReference type="EMBL" id="JAJSOF020000015">
    <property type="protein sequence ID" value="KAJ4442146.1"/>
    <property type="molecule type" value="Genomic_DNA"/>
</dbReference>
<sequence length="138" mass="14872">MAGLCEGGNEPSGSLKAILLEMPTSPQQPKKKIVFQWISAHCGLTGNNAADYLAKKGCGNIQKPANQDFSCHNPGDPRNETVRLTGFLELGKDATTLPPCGFDGYLSILLNEEVGHPTEEATEVPGRRRAELHQTKAE</sequence>
<evidence type="ECO:0008006" key="4">
    <source>
        <dbReference type="Google" id="ProtNLM"/>
    </source>
</evidence>
<organism evidence="2 3">
    <name type="scientific">Periplaneta americana</name>
    <name type="common">American cockroach</name>
    <name type="synonym">Blatta americana</name>
    <dbReference type="NCBI Taxonomy" id="6978"/>
    <lineage>
        <taxon>Eukaryota</taxon>
        <taxon>Metazoa</taxon>
        <taxon>Ecdysozoa</taxon>
        <taxon>Arthropoda</taxon>
        <taxon>Hexapoda</taxon>
        <taxon>Insecta</taxon>
        <taxon>Pterygota</taxon>
        <taxon>Neoptera</taxon>
        <taxon>Polyneoptera</taxon>
        <taxon>Dictyoptera</taxon>
        <taxon>Blattodea</taxon>
        <taxon>Blattoidea</taxon>
        <taxon>Blattidae</taxon>
        <taxon>Blattinae</taxon>
        <taxon>Periplaneta</taxon>
    </lineage>
</organism>
<keyword evidence="3" id="KW-1185">Reference proteome</keyword>
<dbReference type="InterPro" id="IPR036397">
    <property type="entry name" value="RNaseH_sf"/>
</dbReference>
<accession>A0ABQ8T7T5</accession>
<reference evidence="2 3" key="1">
    <citation type="journal article" date="2022" name="Allergy">
        <title>Genome assembly and annotation of Periplaneta americana reveal a comprehensive cockroach allergen profile.</title>
        <authorList>
            <person name="Wang L."/>
            <person name="Xiong Q."/>
            <person name="Saelim N."/>
            <person name="Wang L."/>
            <person name="Nong W."/>
            <person name="Wan A.T."/>
            <person name="Shi M."/>
            <person name="Liu X."/>
            <person name="Cao Q."/>
            <person name="Hui J.H.L."/>
            <person name="Sookrung N."/>
            <person name="Leung T.F."/>
            <person name="Tungtrongchitr A."/>
            <person name="Tsui S.K.W."/>
        </authorList>
    </citation>
    <scope>NUCLEOTIDE SEQUENCE [LARGE SCALE GENOMIC DNA]</scope>
    <source>
        <strain evidence="2">PWHHKU_190912</strain>
    </source>
</reference>
<comment type="caution">
    <text evidence="2">The sequence shown here is derived from an EMBL/GenBank/DDBJ whole genome shotgun (WGS) entry which is preliminary data.</text>
</comment>
<evidence type="ECO:0000313" key="2">
    <source>
        <dbReference type="EMBL" id="KAJ4442146.1"/>
    </source>
</evidence>